<comment type="caution">
    <text evidence="1">The sequence shown here is derived from an EMBL/GenBank/DDBJ whole genome shotgun (WGS) entry which is preliminary data.</text>
</comment>
<organism evidence="1 2">
    <name type="scientific">Phyllostomus discolor</name>
    <name type="common">pale spear-nosed bat</name>
    <dbReference type="NCBI Taxonomy" id="89673"/>
    <lineage>
        <taxon>Eukaryota</taxon>
        <taxon>Metazoa</taxon>
        <taxon>Chordata</taxon>
        <taxon>Craniata</taxon>
        <taxon>Vertebrata</taxon>
        <taxon>Euteleostomi</taxon>
        <taxon>Mammalia</taxon>
        <taxon>Eutheria</taxon>
        <taxon>Laurasiatheria</taxon>
        <taxon>Chiroptera</taxon>
        <taxon>Yangochiroptera</taxon>
        <taxon>Phyllostomidae</taxon>
        <taxon>Phyllostominae</taxon>
        <taxon>Phyllostomus</taxon>
    </lineage>
</organism>
<evidence type="ECO:0000313" key="2">
    <source>
        <dbReference type="Proteomes" id="UP000664940"/>
    </source>
</evidence>
<name>A0A834A738_9CHIR</name>
<reference evidence="1 2" key="1">
    <citation type="journal article" date="2020" name="Nature">
        <title>Six reference-quality genomes reveal evolution of bat adaptations.</title>
        <authorList>
            <person name="Jebb D."/>
            <person name="Huang Z."/>
            <person name="Pippel M."/>
            <person name="Hughes G.M."/>
            <person name="Lavrichenko K."/>
            <person name="Devanna P."/>
            <person name="Winkler S."/>
            <person name="Jermiin L.S."/>
            <person name="Skirmuntt E.C."/>
            <person name="Katzourakis A."/>
            <person name="Burkitt-Gray L."/>
            <person name="Ray D.A."/>
            <person name="Sullivan K.A.M."/>
            <person name="Roscito J.G."/>
            <person name="Kirilenko B.M."/>
            <person name="Davalos L.M."/>
            <person name="Corthals A.P."/>
            <person name="Power M.L."/>
            <person name="Jones G."/>
            <person name="Ransome R.D."/>
            <person name="Dechmann D.K.N."/>
            <person name="Locatelli A.G."/>
            <person name="Puechmaille S.J."/>
            <person name="Fedrigo O."/>
            <person name="Jarvis E.D."/>
            <person name="Hiller M."/>
            <person name="Vernes S.C."/>
            <person name="Myers E.W."/>
            <person name="Teeling E.C."/>
        </authorList>
    </citation>
    <scope>NUCLEOTIDE SEQUENCE [LARGE SCALE GENOMIC DNA]</scope>
    <source>
        <strain evidence="1">Bat1K_MPI-CBG_1</strain>
    </source>
</reference>
<dbReference type="Proteomes" id="UP000664940">
    <property type="component" value="Unassembled WGS sequence"/>
</dbReference>
<proteinExistence type="predicted"/>
<gene>
    <name evidence="1" type="ORF">HJG60_011194</name>
</gene>
<evidence type="ECO:0000313" key="1">
    <source>
        <dbReference type="EMBL" id="KAF6104176.1"/>
    </source>
</evidence>
<dbReference type="EMBL" id="JABVXQ010000006">
    <property type="protein sequence ID" value="KAF6104176.1"/>
    <property type="molecule type" value="Genomic_DNA"/>
</dbReference>
<protein>
    <submittedName>
        <fullName evidence="1">Uncharacterized protein</fullName>
    </submittedName>
</protein>
<sequence>MSHRTPAPGAGRLMRPRLLACPRPGRFADPLLLPSPFVHLGNHTARADGEWGWRVQPSFTHPYSHNRDAKNGFRGQGRPCFRGLRHVQKVHGWWPLGVPTTSLPHCLTPAPGGVSILGLRVSSCFVQLAQQWQRTKAMLSVSECQRE</sequence>
<dbReference type="AlphaFoldDB" id="A0A834A738"/>
<accession>A0A834A738</accession>